<evidence type="ECO:0000313" key="2">
    <source>
        <dbReference type="WBParaSite" id="JU765_v2.g20095.t1"/>
    </source>
</evidence>
<accession>A0AC34QX44</accession>
<protein>
    <submittedName>
        <fullName evidence="2">Uncharacterized protein</fullName>
    </submittedName>
</protein>
<name>A0AC34QX44_9BILA</name>
<reference evidence="2" key="1">
    <citation type="submission" date="2022-11" db="UniProtKB">
        <authorList>
            <consortium name="WormBaseParasite"/>
        </authorList>
    </citation>
    <scope>IDENTIFICATION</scope>
</reference>
<proteinExistence type="predicted"/>
<dbReference type="WBParaSite" id="JU765_v2.g20095.t1">
    <property type="protein sequence ID" value="JU765_v2.g20095.t1"/>
    <property type="gene ID" value="JU765_v2.g20095"/>
</dbReference>
<organism evidence="1 2">
    <name type="scientific">Panagrolaimus sp. JU765</name>
    <dbReference type="NCBI Taxonomy" id="591449"/>
    <lineage>
        <taxon>Eukaryota</taxon>
        <taxon>Metazoa</taxon>
        <taxon>Ecdysozoa</taxon>
        <taxon>Nematoda</taxon>
        <taxon>Chromadorea</taxon>
        <taxon>Rhabditida</taxon>
        <taxon>Tylenchina</taxon>
        <taxon>Panagrolaimomorpha</taxon>
        <taxon>Panagrolaimoidea</taxon>
        <taxon>Panagrolaimidae</taxon>
        <taxon>Panagrolaimus</taxon>
    </lineage>
</organism>
<sequence length="135" mass="16083">MVVERSVFYHLRKQAGIWIYPTIAATLIFIDWNHTREWKAGKRVSVLDEILGSDRSIGVPPKKVGCSYSIFILNYYLVKKGFERRRQLFFFPFVAYFGYCWEEAGRYKREMMKGQSRMFSERIAAMPKDADPWKY</sequence>
<dbReference type="Proteomes" id="UP000887576">
    <property type="component" value="Unplaced"/>
</dbReference>
<evidence type="ECO:0000313" key="1">
    <source>
        <dbReference type="Proteomes" id="UP000887576"/>
    </source>
</evidence>